<reference evidence="1 2" key="1">
    <citation type="submission" date="2024-01" db="EMBL/GenBank/DDBJ databases">
        <authorList>
            <person name="Waweru B."/>
        </authorList>
    </citation>
    <scope>NUCLEOTIDE SEQUENCE [LARGE SCALE GENOMIC DNA]</scope>
</reference>
<accession>A0AAV1RAB3</accession>
<comment type="caution">
    <text evidence="1">The sequence shown here is derived from an EMBL/GenBank/DDBJ whole genome shotgun (WGS) entry which is preliminary data.</text>
</comment>
<evidence type="ECO:0000313" key="1">
    <source>
        <dbReference type="EMBL" id="CAK7329885.1"/>
    </source>
</evidence>
<evidence type="ECO:0000313" key="2">
    <source>
        <dbReference type="Proteomes" id="UP001314170"/>
    </source>
</evidence>
<dbReference type="Proteomes" id="UP001314170">
    <property type="component" value="Unassembled WGS sequence"/>
</dbReference>
<keyword evidence="2" id="KW-1185">Reference proteome</keyword>
<dbReference type="AlphaFoldDB" id="A0AAV1RAB3"/>
<protein>
    <submittedName>
        <fullName evidence="1">Uncharacterized protein</fullName>
    </submittedName>
</protein>
<name>A0AAV1RAB3_9ROSI</name>
<proteinExistence type="predicted"/>
<sequence>MAPGNNWAPQRLRFIPSCSCCISNIRDFSFCLVGAESHIDKKQVAVALYIEHDKRDKSPSSVAWACDPSGGIKVVEHGYSPEGRARRGDPLACPFQAKR</sequence>
<organism evidence="1 2">
    <name type="scientific">Dovyalis caffra</name>
    <dbReference type="NCBI Taxonomy" id="77055"/>
    <lineage>
        <taxon>Eukaryota</taxon>
        <taxon>Viridiplantae</taxon>
        <taxon>Streptophyta</taxon>
        <taxon>Embryophyta</taxon>
        <taxon>Tracheophyta</taxon>
        <taxon>Spermatophyta</taxon>
        <taxon>Magnoliopsida</taxon>
        <taxon>eudicotyledons</taxon>
        <taxon>Gunneridae</taxon>
        <taxon>Pentapetalae</taxon>
        <taxon>rosids</taxon>
        <taxon>fabids</taxon>
        <taxon>Malpighiales</taxon>
        <taxon>Salicaceae</taxon>
        <taxon>Flacourtieae</taxon>
        <taxon>Dovyalis</taxon>
    </lineage>
</organism>
<dbReference type="EMBL" id="CAWUPB010000913">
    <property type="protein sequence ID" value="CAK7329885.1"/>
    <property type="molecule type" value="Genomic_DNA"/>
</dbReference>
<gene>
    <name evidence="1" type="ORF">DCAF_LOCUS7650</name>
</gene>